<keyword evidence="3" id="KW-1185">Reference proteome</keyword>
<sequence length="110" mass="12964">MCRQAIQRPEEPGDSEEPHESVASSFLMNITGEEVLAEPSRDPVSLQSLKAEFMYEVTPQRRRTLKEVIDLGMYRYIYEERLWENDGKRDPGRNSEVASILDMYRDMWVY</sequence>
<evidence type="ECO:0000313" key="3">
    <source>
        <dbReference type="Proteomes" id="UP001454036"/>
    </source>
</evidence>
<feature type="region of interest" description="Disordered" evidence="1">
    <location>
        <begin position="1"/>
        <end position="22"/>
    </location>
</feature>
<dbReference type="EMBL" id="BAABME010001057">
    <property type="protein sequence ID" value="GAA0147267.1"/>
    <property type="molecule type" value="Genomic_DNA"/>
</dbReference>
<reference evidence="2 3" key="1">
    <citation type="submission" date="2024-01" db="EMBL/GenBank/DDBJ databases">
        <title>The complete chloroplast genome sequence of Lithospermum erythrorhizon: insights into the phylogenetic relationship among Boraginaceae species and the maternal lineages of purple gromwells.</title>
        <authorList>
            <person name="Okada T."/>
            <person name="Watanabe K."/>
        </authorList>
    </citation>
    <scope>NUCLEOTIDE SEQUENCE [LARGE SCALE GENOMIC DNA]</scope>
</reference>
<proteinExistence type="predicted"/>
<gene>
    <name evidence="2" type="ORF">LIER_07008</name>
</gene>
<organism evidence="2 3">
    <name type="scientific">Lithospermum erythrorhizon</name>
    <name type="common">Purple gromwell</name>
    <name type="synonym">Lithospermum officinale var. erythrorhizon</name>
    <dbReference type="NCBI Taxonomy" id="34254"/>
    <lineage>
        <taxon>Eukaryota</taxon>
        <taxon>Viridiplantae</taxon>
        <taxon>Streptophyta</taxon>
        <taxon>Embryophyta</taxon>
        <taxon>Tracheophyta</taxon>
        <taxon>Spermatophyta</taxon>
        <taxon>Magnoliopsida</taxon>
        <taxon>eudicotyledons</taxon>
        <taxon>Gunneridae</taxon>
        <taxon>Pentapetalae</taxon>
        <taxon>asterids</taxon>
        <taxon>lamiids</taxon>
        <taxon>Boraginales</taxon>
        <taxon>Boraginaceae</taxon>
        <taxon>Boraginoideae</taxon>
        <taxon>Lithospermeae</taxon>
        <taxon>Lithospermum</taxon>
    </lineage>
</organism>
<dbReference type="AlphaFoldDB" id="A0AAV3PBA6"/>
<evidence type="ECO:0000256" key="1">
    <source>
        <dbReference type="SAM" id="MobiDB-lite"/>
    </source>
</evidence>
<evidence type="ECO:0000313" key="2">
    <source>
        <dbReference type="EMBL" id="GAA0147267.1"/>
    </source>
</evidence>
<name>A0AAV3PBA6_LITER</name>
<comment type="caution">
    <text evidence="2">The sequence shown here is derived from an EMBL/GenBank/DDBJ whole genome shotgun (WGS) entry which is preliminary data.</text>
</comment>
<accession>A0AAV3PBA6</accession>
<protein>
    <submittedName>
        <fullName evidence="2">Uncharacterized protein</fullName>
    </submittedName>
</protein>
<feature type="compositionally biased region" description="Basic and acidic residues" evidence="1">
    <location>
        <begin position="8"/>
        <end position="20"/>
    </location>
</feature>
<dbReference type="Proteomes" id="UP001454036">
    <property type="component" value="Unassembled WGS sequence"/>
</dbReference>